<dbReference type="AlphaFoldDB" id="A0A6S9EH52"/>
<name>A0A6S9EH52_HETAK</name>
<gene>
    <name evidence="2" type="ORF">HAKA00212_LOCUS2764</name>
</gene>
<reference evidence="2" key="1">
    <citation type="submission" date="2021-01" db="EMBL/GenBank/DDBJ databases">
        <authorList>
            <person name="Corre E."/>
            <person name="Pelletier E."/>
            <person name="Niang G."/>
            <person name="Scheremetjew M."/>
            <person name="Finn R."/>
            <person name="Kale V."/>
            <person name="Holt S."/>
            <person name="Cochrane G."/>
            <person name="Meng A."/>
            <person name="Brown T."/>
            <person name="Cohen L."/>
        </authorList>
    </citation>
    <scope>NUCLEOTIDE SEQUENCE</scope>
    <source>
        <strain evidence="2">CCMP3107</strain>
    </source>
</reference>
<feature type="compositionally biased region" description="Acidic residues" evidence="1">
    <location>
        <begin position="1"/>
        <end position="14"/>
    </location>
</feature>
<feature type="region of interest" description="Disordered" evidence="1">
    <location>
        <begin position="165"/>
        <end position="189"/>
    </location>
</feature>
<proteinExistence type="predicted"/>
<accession>A0A6S9EH52</accession>
<dbReference type="EMBL" id="HBIU01007170">
    <property type="protein sequence ID" value="CAE0624098.1"/>
    <property type="molecule type" value="Transcribed_RNA"/>
</dbReference>
<organism evidence="2">
    <name type="scientific">Heterosigma akashiwo</name>
    <name type="common">Chromophytic alga</name>
    <name type="synonym">Heterosigma carterae</name>
    <dbReference type="NCBI Taxonomy" id="2829"/>
    <lineage>
        <taxon>Eukaryota</taxon>
        <taxon>Sar</taxon>
        <taxon>Stramenopiles</taxon>
        <taxon>Ochrophyta</taxon>
        <taxon>Raphidophyceae</taxon>
        <taxon>Chattonellales</taxon>
        <taxon>Chattonellaceae</taxon>
        <taxon>Heterosigma</taxon>
    </lineage>
</organism>
<evidence type="ECO:0000256" key="1">
    <source>
        <dbReference type="SAM" id="MobiDB-lite"/>
    </source>
</evidence>
<protein>
    <submittedName>
        <fullName evidence="2">Uncharacterized protein</fullName>
    </submittedName>
</protein>
<evidence type="ECO:0000313" key="2">
    <source>
        <dbReference type="EMBL" id="CAE0624098.1"/>
    </source>
</evidence>
<sequence length="189" mass="21456">MADLDLDSMLEETELAPPPPPERTLDDMLDDIADEVFDKPAKSKHGKKKRTAAATLHGALACLPPAMKEEWMATIQADTRVQMELPRQEVLSRAYRAFFSREQKELLQREGDDEHQLNVGNEILKETFQKALAKFPQAQNVNVPSGEVMKKMQALYLRQVAREAKPRMQNSSDYDPEKFPNANTKIMCA</sequence>
<feature type="region of interest" description="Disordered" evidence="1">
    <location>
        <begin position="1"/>
        <end position="24"/>
    </location>
</feature>